<feature type="region of interest" description="Disordered" evidence="6">
    <location>
        <begin position="1"/>
        <end position="29"/>
    </location>
</feature>
<evidence type="ECO:0000256" key="2">
    <source>
        <dbReference type="ARBA" id="ARBA00022691"/>
    </source>
</evidence>
<evidence type="ECO:0000313" key="9">
    <source>
        <dbReference type="Proteomes" id="UP000663508"/>
    </source>
</evidence>
<dbReference type="CDD" id="cd01335">
    <property type="entry name" value="Radical_SAM"/>
    <property type="match status" value="1"/>
</dbReference>
<protein>
    <recommendedName>
        <fullName evidence="7">Radical SAM core domain-containing protein</fullName>
    </recommendedName>
</protein>
<evidence type="ECO:0000256" key="3">
    <source>
        <dbReference type="ARBA" id="ARBA00022723"/>
    </source>
</evidence>
<dbReference type="PANTHER" id="PTHR11228:SF7">
    <property type="entry name" value="PQQA PEPTIDE CYCLASE"/>
    <property type="match status" value="1"/>
</dbReference>
<dbReference type="Proteomes" id="UP000663508">
    <property type="component" value="Plasmid pVL1_2"/>
</dbReference>
<dbReference type="AlphaFoldDB" id="A0A8H8X0F5"/>
<dbReference type="PROSITE" id="PS51918">
    <property type="entry name" value="RADICAL_SAM"/>
    <property type="match status" value="1"/>
</dbReference>
<proteinExistence type="predicted"/>
<dbReference type="EMBL" id="AP024147">
    <property type="protein sequence ID" value="BCM87810.1"/>
    <property type="molecule type" value="Genomic_DNA"/>
</dbReference>
<keyword evidence="3" id="KW-0479">Metal-binding</keyword>
<organism evidence="8 9">
    <name type="scientific">Methylobacterium indicum</name>
    <dbReference type="NCBI Taxonomy" id="1775910"/>
    <lineage>
        <taxon>Bacteria</taxon>
        <taxon>Pseudomonadati</taxon>
        <taxon>Pseudomonadota</taxon>
        <taxon>Alphaproteobacteria</taxon>
        <taxon>Hyphomicrobiales</taxon>
        <taxon>Methylobacteriaceae</taxon>
        <taxon>Methylobacterium</taxon>
    </lineage>
</organism>
<sequence>MPRIQNLRIGHATNSSSSHSIVMMRPGHPAPPSNYSGGDFGWDNFILSDVRSKMHYVAVDTRGRYATREDFDAEFAPYLDQATLDSVWNEHDYIDHESAGTSSSVDRDLLMRPEVVILGGNDNEDRFTIPNADPAPSGPMRQRQDGAASVLYWPSSGFKIRLSDEPYTKARAPELVDVKITDYCPYGCFFCYQGSTKQGAHASLESVVATAERLRELGVFEVAIGGGEPMMHPQFPEIVDAFHQRGITPNVTAYGVEWSTRDWVKTTISKLGGIGVSVHNAADFEKLTRIRDNLSSRRVYSGRLMPQHAVGTNDITEVVHAARTGRYTDNLLLLGFKNVARGSSGPKMKVTDDELYNAIAGPFEGKGWYPLTLSVDTAFIDQFPNVIDRLNVPGYLTSSPEGKFSMYIDLVRGIMGPSSYCAEEDYLPLDLAHITEAFARW</sequence>
<dbReference type="SFLD" id="SFLDS00029">
    <property type="entry name" value="Radical_SAM"/>
    <property type="match status" value="1"/>
</dbReference>
<keyword evidence="5" id="KW-0411">Iron-sulfur</keyword>
<evidence type="ECO:0000256" key="4">
    <source>
        <dbReference type="ARBA" id="ARBA00023004"/>
    </source>
</evidence>
<evidence type="ECO:0000256" key="1">
    <source>
        <dbReference type="ARBA" id="ARBA00001966"/>
    </source>
</evidence>
<keyword evidence="8" id="KW-0614">Plasmid</keyword>
<reference evidence="8" key="1">
    <citation type="submission" date="2020-11" db="EMBL/GenBank/DDBJ databases">
        <title>Complete genome sequence of a novel pathogenic Methylobacterium strain isolated from rice in Vietnam.</title>
        <authorList>
            <person name="Lai K."/>
            <person name="Okazaki S."/>
            <person name="Higashi K."/>
            <person name="Mori H."/>
            <person name="Toyoda A."/>
            <person name="Kurokawa K."/>
        </authorList>
    </citation>
    <scope>NUCLEOTIDE SEQUENCE</scope>
    <source>
        <strain evidence="8">VL1</strain>
        <plasmid evidence="8">pVL1_2</plasmid>
    </source>
</reference>
<dbReference type="GO" id="GO:0046872">
    <property type="term" value="F:metal ion binding"/>
    <property type="evidence" value="ECO:0007669"/>
    <property type="project" value="UniProtKB-KW"/>
</dbReference>
<feature type="region of interest" description="Disordered" evidence="6">
    <location>
        <begin position="122"/>
        <end position="141"/>
    </location>
</feature>
<dbReference type="PANTHER" id="PTHR11228">
    <property type="entry name" value="RADICAL SAM DOMAIN PROTEIN"/>
    <property type="match status" value="1"/>
</dbReference>
<dbReference type="GO" id="GO:0006783">
    <property type="term" value="P:heme biosynthetic process"/>
    <property type="evidence" value="ECO:0007669"/>
    <property type="project" value="TreeGrafter"/>
</dbReference>
<geneLocation type="plasmid" evidence="8 9">
    <name>pVL1_2</name>
</geneLocation>
<evidence type="ECO:0000259" key="7">
    <source>
        <dbReference type="PROSITE" id="PS51918"/>
    </source>
</evidence>
<evidence type="ECO:0000313" key="8">
    <source>
        <dbReference type="EMBL" id="BCM87810.1"/>
    </source>
</evidence>
<gene>
    <name evidence="8" type="ORF">mvi_62710</name>
</gene>
<dbReference type="SUPFAM" id="SSF102114">
    <property type="entry name" value="Radical SAM enzymes"/>
    <property type="match status" value="1"/>
</dbReference>
<dbReference type="KEGG" id="mind:mvi_62710"/>
<accession>A0A8H8X0F5</accession>
<keyword evidence="2" id="KW-0949">S-adenosyl-L-methionine</keyword>
<dbReference type="Pfam" id="PF04055">
    <property type="entry name" value="Radical_SAM"/>
    <property type="match status" value="1"/>
</dbReference>
<dbReference type="InterPro" id="IPR013785">
    <property type="entry name" value="Aldolase_TIM"/>
</dbReference>
<evidence type="ECO:0000256" key="6">
    <source>
        <dbReference type="SAM" id="MobiDB-lite"/>
    </source>
</evidence>
<dbReference type="GO" id="GO:0003824">
    <property type="term" value="F:catalytic activity"/>
    <property type="evidence" value="ECO:0007669"/>
    <property type="project" value="InterPro"/>
</dbReference>
<comment type="cofactor">
    <cofactor evidence="1">
        <name>[4Fe-4S] cluster</name>
        <dbReference type="ChEBI" id="CHEBI:49883"/>
    </cofactor>
</comment>
<dbReference type="RefSeq" id="WP_207184000.1">
    <property type="nucleotide sequence ID" value="NZ_AP024147.1"/>
</dbReference>
<feature type="domain" description="Radical SAM core" evidence="7">
    <location>
        <begin position="170"/>
        <end position="418"/>
    </location>
</feature>
<dbReference type="InterPro" id="IPR050377">
    <property type="entry name" value="Radical_SAM_PqqE_MftC-like"/>
</dbReference>
<dbReference type="InterPro" id="IPR007197">
    <property type="entry name" value="rSAM"/>
</dbReference>
<name>A0A8H8X0F5_9HYPH</name>
<keyword evidence="4" id="KW-0408">Iron</keyword>
<dbReference type="Gene3D" id="3.20.20.70">
    <property type="entry name" value="Aldolase class I"/>
    <property type="match status" value="1"/>
</dbReference>
<evidence type="ECO:0000256" key="5">
    <source>
        <dbReference type="ARBA" id="ARBA00023014"/>
    </source>
</evidence>
<dbReference type="InterPro" id="IPR058240">
    <property type="entry name" value="rSAM_sf"/>
</dbReference>
<dbReference type="GO" id="GO:0051536">
    <property type="term" value="F:iron-sulfur cluster binding"/>
    <property type="evidence" value="ECO:0007669"/>
    <property type="project" value="UniProtKB-KW"/>
</dbReference>